<dbReference type="RefSeq" id="WP_307192150.1">
    <property type="nucleotide sequence ID" value="NZ_JAUSUN010000018.1"/>
</dbReference>
<accession>A0ABU0FXC9</accession>
<proteinExistence type="predicted"/>
<reference evidence="1 2" key="1">
    <citation type="submission" date="2023-07" db="EMBL/GenBank/DDBJ databases">
        <title>Genomic Encyclopedia of Type Strains, Phase IV (KMG-IV): sequencing the most valuable type-strain genomes for metagenomic binning, comparative biology and taxonomic classification.</title>
        <authorList>
            <person name="Goeker M."/>
        </authorList>
    </citation>
    <scope>NUCLEOTIDE SEQUENCE [LARGE SCALE GENOMIC DNA]</scope>
    <source>
        <strain evidence="1 2">DSM 19598</strain>
    </source>
</reference>
<dbReference type="EMBL" id="JAUSUN010000018">
    <property type="protein sequence ID" value="MDQ0414589.1"/>
    <property type="molecule type" value="Genomic_DNA"/>
</dbReference>
<gene>
    <name evidence="1" type="ORF">J2S25_002799</name>
</gene>
<organism evidence="1 2">
    <name type="scientific">Mesobacillus stamsii</name>
    <dbReference type="NCBI Taxonomy" id="225347"/>
    <lineage>
        <taxon>Bacteria</taxon>
        <taxon>Bacillati</taxon>
        <taxon>Bacillota</taxon>
        <taxon>Bacilli</taxon>
        <taxon>Bacillales</taxon>
        <taxon>Bacillaceae</taxon>
        <taxon>Mesobacillus</taxon>
    </lineage>
</organism>
<evidence type="ECO:0000313" key="1">
    <source>
        <dbReference type="EMBL" id="MDQ0414589.1"/>
    </source>
</evidence>
<sequence>MIKTVFVRGFWSKFLYFCRAKFAVAAVDGIRMPFFTSSISKLNGTITSFPT</sequence>
<dbReference type="InterPro" id="IPR048146">
    <property type="entry name" value="RAxF_45-like"/>
</dbReference>
<keyword evidence="2" id="KW-1185">Reference proteome</keyword>
<evidence type="ECO:0000313" key="2">
    <source>
        <dbReference type="Proteomes" id="UP001242313"/>
    </source>
</evidence>
<dbReference type="Proteomes" id="UP001242313">
    <property type="component" value="Unassembled WGS sequence"/>
</dbReference>
<protein>
    <submittedName>
        <fullName evidence="1">Uncharacterized protein</fullName>
    </submittedName>
</protein>
<comment type="caution">
    <text evidence="1">The sequence shown here is derived from an EMBL/GenBank/DDBJ whole genome shotgun (WGS) entry which is preliminary data.</text>
</comment>
<dbReference type="NCBIfam" id="NF041642">
    <property type="entry name" value="RAxF_45"/>
    <property type="match status" value="1"/>
</dbReference>
<name>A0ABU0FXC9_9BACI</name>